<reference evidence="3 4" key="1">
    <citation type="submission" date="2022-04" db="EMBL/GenBank/DDBJ databases">
        <title>Hymenobacter sp. isolated from the air.</title>
        <authorList>
            <person name="Won M."/>
            <person name="Lee C.-M."/>
            <person name="Woen H.-Y."/>
            <person name="Kwon S.-W."/>
        </authorList>
    </citation>
    <scope>NUCLEOTIDE SEQUENCE [LARGE SCALE GENOMIC DNA]</scope>
    <source>
        <strain evidence="4">5116 S-27</strain>
    </source>
</reference>
<proteinExistence type="predicted"/>
<evidence type="ECO:0000259" key="2">
    <source>
        <dbReference type="Pfam" id="PF18962"/>
    </source>
</evidence>
<keyword evidence="1" id="KW-0732">Signal</keyword>
<dbReference type="PANTHER" id="PTHR47199:SF2">
    <property type="entry name" value="PHOTOSYSTEM II STABILITY_ASSEMBLY FACTOR HCF136, CHLOROPLASTIC"/>
    <property type="match status" value="1"/>
</dbReference>
<dbReference type="SUPFAM" id="SSF50939">
    <property type="entry name" value="Sialidases"/>
    <property type="match status" value="1"/>
</dbReference>
<feature type="domain" description="Secretion system C-terminal sorting" evidence="2">
    <location>
        <begin position="392"/>
        <end position="461"/>
    </location>
</feature>
<dbReference type="InterPro" id="IPR026444">
    <property type="entry name" value="Secre_tail"/>
</dbReference>
<name>A0ABY4FGB2_9BACT</name>
<keyword evidence="4" id="KW-1185">Reference proteome</keyword>
<dbReference type="NCBIfam" id="TIGR04183">
    <property type="entry name" value="Por_Secre_tail"/>
    <property type="match status" value="1"/>
</dbReference>
<organism evidence="3 4">
    <name type="scientific">Hymenobacter cellulosivorans</name>
    <dbReference type="NCBI Taxonomy" id="2932249"/>
    <lineage>
        <taxon>Bacteria</taxon>
        <taxon>Pseudomonadati</taxon>
        <taxon>Bacteroidota</taxon>
        <taxon>Cytophagia</taxon>
        <taxon>Cytophagales</taxon>
        <taxon>Hymenobacteraceae</taxon>
        <taxon>Hymenobacter</taxon>
    </lineage>
</organism>
<gene>
    <name evidence="3" type="ORF">MUN80_11960</name>
</gene>
<dbReference type="RefSeq" id="WP_244724217.1">
    <property type="nucleotide sequence ID" value="NZ_CP095049.1"/>
</dbReference>
<feature type="chain" id="PRO_5047075754" evidence="1">
    <location>
        <begin position="22"/>
        <end position="466"/>
    </location>
</feature>
<dbReference type="Gene3D" id="2.130.10.10">
    <property type="entry name" value="YVTN repeat-like/Quinoprotein amine dehydrogenase"/>
    <property type="match status" value="2"/>
</dbReference>
<evidence type="ECO:0000313" key="4">
    <source>
        <dbReference type="Proteomes" id="UP000831785"/>
    </source>
</evidence>
<sequence length="466" mass="49731">MKFRQVLILLVGSTPFFSATAQSPWEAVPNAPNYFTDIPGGDVSGFKSPQPNVVWGMFTKAPVRGYYNSTVLRTTDNGQTWQEHEVAAGSFTTPPAGSFAENLFALDDQRAWVITQNAVSATRTLLRTTAGPANFSVVSAALPAAFDHIYFFTPTTGVAFVATAAGSNWQIYRTTDGGSTWTSVATTIQATGSKESVTPSYALIGNSLWLGTTANTILRTTDAGLTWSATRSGIKLTGLTFRDGVHGIAFGTAGGSNTGSGTERLLRTSDGGASWNPVTPQGPVRSQLLTAIPGSGGTYVSWGYYSVSPNYRLVGSDFSISKDEGATWQSIIADENIRYAQLAPSTDGMLWLATSFDYSPGRYTYNQYMIMRYKGGSVLKAASPQKVLALGLYPNPTTGVVQLAAPAAGGEQITVYDLAGRVQQTQQLLKGQQQLDLSGRAAGMYQIILSTSQGQRYAQKLLLTAR</sequence>
<evidence type="ECO:0000256" key="1">
    <source>
        <dbReference type="SAM" id="SignalP"/>
    </source>
</evidence>
<dbReference type="InterPro" id="IPR036278">
    <property type="entry name" value="Sialidase_sf"/>
</dbReference>
<accession>A0ABY4FGB2</accession>
<protein>
    <submittedName>
        <fullName evidence="3">T9SS type A sorting domain-containing protein</fullName>
    </submittedName>
</protein>
<dbReference type="Proteomes" id="UP000831785">
    <property type="component" value="Chromosome"/>
</dbReference>
<feature type="signal peptide" evidence="1">
    <location>
        <begin position="1"/>
        <end position="21"/>
    </location>
</feature>
<dbReference type="EMBL" id="CP095049">
    <property type="protein sequence ID" value="UOQ55445.1"/>
    <property type="molecule type" value="Genomic_DNA"/>
</dbReference>
<dbReference type="CDD" id="cd15482">
    <property type="entry name" value="Sialidase_non-viral"/>
    <property type="match status" value="1"/>
</dbReference>
<dbReference type="Pfam" id="PF18962">
    <property type="entry name" value="Por_Secre_tail"/>
    <property type="match status" value="1"/>
</dbReference>
<evidence type="ECO:0000313" key="3">
    <source>
        <dbReference type="EMBL" id="UOQ55445.1"/>
    </source>
</evidence>
<dbReference type="PANTHER" id="PTHR47199">
    <property type="entry name" value="PHOTOSYSTEM II STABILITY/ASSEMBLY FACTOR HCF136, CHLOROPLASTIC"/>
    <property type="match status" value="1"/>
</dbReference>
<dbReference type="InterPro" id="IPR015943">
    <property type="entry name" value="WD40/YVTN_repeat-like_dom_sf"/>
</dbReference>